<dbReference type="AlphaFoldDB" id="A0A6C0CKF6"/>
<dbReference type="EMBL" id="MN739427">
    <property type="protein sequence ID" value="QHT04370.1"/>
    <property type="molecule type" value="Genomic_DNA"/>
</dbReference>
<accession>A0A6C0CKF6</accession>
<organism evidence="1">
    <name type="scientific">viral metagenome</name>
    <dbReference type="NCBI Taxonomy" id="1070528"/>
    <lineage>
        <taxon>unclassified sequences</taxon>
        <taxon>metagenomes</taxon>
        <taxon>organismal metagenomes</taxon>
    </lineage>
</organism>
<protein>
    <submittedName>
        <fullName evidence="1">Uncharacterized protein</fullName>
    </submittedName>
</protein>
<name>A0A6C0CKF6_9ZZZZ</name>
<proteinExistence type="predicted"/>
<sequence length="107" mass="13108">MSQIFKENMDKNLLFNFLEQICDKTDKYYVFDLNAYKRSQILELTSPFCQSIKKYYYDSKKYYVERILDYNKLSTIIRQICNFNSILFSTKIVYSKSKYSIPYHIYF</sequence>
<evidence type="ECO:0000313" key="1">
    <source>
        <dbReference type="EMBL" id="QHT04370.1"/>
    </source>
</evidence>
<reference evidence="1" key="1">
    <citation type="journal article" date="2020" name="Nature">
        <title>Giant virus diversity and host interactions through global metagenomics.</title>
        <authorList>
            <person name="Schulz F."/>
            <person name="Roux S."/>
            <person name="Paez-Espino D."/>
            <person name="Jungbluth S."/>
            <person name="Walsh D.A."/>
            <person name="Denef V.J."/>
            <person name="McMahon K.D."/>
            <person name="Konstantinidis K.T."/>
            <person name="Eloe-Fadrosh E.A."/>
            <person name="Kyrpides N.C."/>
            <person name="Woyke T."/>
        </authorList>
    </citation>
    <scope>NUCLEOTIDE SEQUENCE</scope>
    <source>
        <strain evidence="1">GVMAG-M-3300021185-45</strain>
    </source>
</reference>